<dbReference type="EMBL" id="JBAKFM010000002">
    <property type="protein sequence ID" value="MEX0468964.1"/>
    <property type="molecule type" value="Genomic_DNA"/>
</dbReference>
<sequence>MTDLESLRQGWRYRGDARPDFAIAPGPGQESVWDYPRPPAYVADDRRVEIWAGDRRIAASQQAIRALETGSPPAFYLPAGAFDRQWLRPSAHQSFCEWKGQANYYDVVTPTLDLKAAVWCYADPLAGAEAIAGYLSVYPESLQCFVGGEAVVPQRGEYYGGWVTSELVGPWKGEPGTSHW</sequence>
<name>A0ABV3TBG8_9GAMM</name>
<dbReference type="PANTHER" id="PTHR43058">
    <property type="entry name" value="SLR0655 PROTEIN"/>
    <property type="match status" value="1"/>
</dbReference>
<dbReference type="PANTHER" id="PTHR43058:SF1">
    <property type="entry name" value="DUF427 DOMAIN-CONTAINING PROTEIN"/>
    <property type="match status" value="1"/>
</dbReference>
<dbReference type="InterPro" id="IPR038694">
    <property type="entry name" value="DUF427_sf"/>
</dbReference>
<dbReference type="Pfam" id="PF04248">
    <property type="entry name" value="NTP_transf_9"/>
    <property type="match status" value="1"/>
</dbReference>
<evidence type="ECO:0000313" key="3">
    <source>
        <dbReference type="Proteomes" id="UP001556709"/>
    </source>
</evidence>
<organism evidence="2 3">
    <name type="scientific">Spiribacter pallidus</name>
    <dbReference type="NCBI Taxonomy" id="1987936"/>
    <lineage>
        <taxon>Bacteria</taxon>
        <taxon>Pseudomonadati</taxon>
        <taxon>Pseudomonadota</taxon>
        <taxon>Gammaproteobacteria</taxon>
        <taxon>Chromatiales</taxon>
        <taxon>Ectothiorhodospiraceae</taxon>
        <taxon>Spiribacter</taxon>
    </lineage>
</organism>
<evidence type="ECO:0000259" key="1">
    <source>
        <dbReference type="Pfam" id="PF04248"/>
    </source>
</evidence>
<protein>
    <submittedName>
        <fullName evidence="2">DUF427 domain-containing protein</fullName>
    </submittedName>
</protein>
<proteinExistence type="predicted"/>
<feature type="domain" description="DUF427" evidence="1">
    <location>
        <begin position="49"/>
        <end position="140"/>
    </location>
</feature>
<accession>A0ABV3TBG8</accession>
<keyword evidence="3" id="KW-1185">Reference proteome</keyword>
<dbReference type="Proteomes" id="UP001556709">
    <property type="component" value="Unassembled WGS sequence"/>
</dbReference>
<reference evidence="2 3" key="1">
    <citation type="submission" date="2024-02" db="EMBL/GenBank/DDBJ databases">
        <title>New especies of Spiribacter isolated from saline water.</title>
        <authorList>
            <person name="Leon M.J."/>
            <person name="De La Haba R."/>
            <person name="Sanchez-Porro C."/>
            <person name="Ventosa A."/>
        </authorList>
    </citation>
    <scope>NUCLEOTIDE SEQUENCE [LARGE SCALE GENOMIC DNA]</scope>
    <source>
        <strain evidence="3">ag22IC6-390</strain>
    </source>
</reference>
<dbReference type="Gene3D" id="2.170.150.40">
    <property type="entry name" value="Domain of unknown function (DUF427)"/>
    <property type="match status" value="1"/>
</dbReference>
<comment type="caution">
    <text evidence="2">The sequence shown here is derived from an EMBL/GenBank/DDBJ whole genome shotgun (WGS) entry which is preliminary data.</text>
</comment>
<dbReference type="InterPro" id="IPR007361">
    <property type="entry name" value="DUF427"/>
</dbReference>
<gene>
    <name evidence="2" type="ORF">V6X73_04385</name>
</gene>
<dbReference type="RefSeq" id="WP_367958815.1">
    <property type="nucleotide sequence ID" value="NZ_JBAKFH010000002.1"/>
</dbReference>
<evidence type="ECO:0000313" key="2">
    <source>
        <dbReference type="EMBL" id="MEX0468964.1"/>
    </source>
</evidence>